<protein>
    <submittedName>
        <fullName evidence="2">Uncharacterized protein</fullName>
    </submittedName>
</protein>
<feature type="coiled-coil region" evidence="1">
    <location>
        <begin position="43"/>
        <end position="91"/>
    </location>
</feature>
<evidence type="ECO:0000313" key="3">
    <source>
        <dbReference type="Proteomes" id="UP000176451"/>
    </source>
</evidence>
<evidence type="ECO:0000256" key="1">
    <source>
        <dbReference type="SAM" id="Coils"/>
    </source>
</evidence>
<sequence length="230" mass="26545">MVEKSKKIVVSILIVMFFIAYCSCFYVDFRNSRIYSENFAIVNAKLEQSNKEWQEKAASSDRKIEQLGAEVNELRNKLKILEEDLVITSTLAKITRLPRLLLCGQGGFSWILDRCQPFNISYNSFVNREVYYLIFTTPVKNITSCKIYFNSEKMIDDFSEKQAMGLAISTKEGNVSYDFRYLNYKGKATYIECPDFGKPGYYLICIGYTLLDETKRTDIYYIDIGGGESI</sequence>
<proteinExistence type="predicted"/>
<dbReference type="Proteomes" id="UP000176451">
    <property type="component" value="Unassembled WGS sequence"/>
</dbReference>
<keyword evidence="1" id="KW-0175">Coiled coil</keyword>
<comment type="caution">
    <text evidence="2">The sequence shown here is derived from an EMBL/GenBank/DDBJ whole genome shotgun (WGS) entry which is preliminary data.</text>
</comment>
<gene>
    <name evidence="2" type="ORF">A3F08_02700</name>
</gene>
<evidence type="ECO:0000313" key="2">
    <source>
        <dbReference type="EMBL" id="OGD65556.1"/>
    </source>
</evidence>
<name>A0A1F5EEA9_9BACT</name>
<reference evidence="2 3" key="1">
    <citation type="journal article" date="2016" name="Nat. Commun.">
        <title>Thousands of microbial genomes shed light on interconnected biogeochemical processes in an aquifer system.</title>
        <authorList>
            <person name="Anantharaman K."/>
            <person name="Brown C.T."/>
            <person name="Hug L.A."/>
            <person name="Sharon I."/>
            <person name="Castelle C.J."/>
            <person name="Probst A.J."/>
            <person name="Thomas B.C."/>
            <person name="Singh A."/>
            <person name="Wilkins M.J."/>
            <person name="Karaoz U."/>
            <person name="Brodie E.L."/>
            <person name="Williams K.H."/>
            <person name="Hubbard S.S."/>
            <person name="Banfield J.F."/>
        </authorList>
    </citation>
    <scope>NUCLEOTIDE SEQUENCE [LARGE SCALE GENOMIC DNA]</scope>
</reference>
<dbReference type="EMBL" id="MEZV01000056">
    <property type="protein sequence ID" value="OGD65556.1"/>
    <property type="molecule type" value="Genomic_DNA"/>
</dbReference>
<dbReference type="AlphaFoldDB" id="A0A1F5EEA9"/>
<organism evidence="2 3">
    <name type="scientific">Candidatus Berkelbacteria bacterium RIFCSPHIGHO2_12_FULL_36_9</name>
    <dbReference type="NCBI Taxonomy" id="1797469"/>
    <lineage>
        <taxon>Bacteria</taxon>
        <taxon>Candidatus Berkelbacteria</taxon>
    </lineage>
</organism>
<accession>A0A1F5EEA9</accession>